<dbReference type="InterPro" id="IPR021328">
    <property type="entry name" value="CotB-like"/>
</dbReference>
<dbReference type="SUPFAM" id="SSF158430">
    <property type="entry name" value="Bacillus cereus metalloprotein-like"/>
    <property type="match status" value="1"/>
</dbReference>
<proteinExistence type="predicted"/>
<gene>
    <name evidence="1" type="ORF">SAMN04487969_11846</name>
</gene>
<dbReference type="EMBL" id="FONN01000018">
    <property type="protein sequence ID" value="SFF20974.1"/>
    <property type="molecule type" value="Genomic_DNA"/>
</dbReference>
<keyword evidence="2" id="KW-1185">Reference proteome</keyword>
<accession>A0A1I2GSQ6</accession>
<name>A0A1I2GSQ6_9BACL</name>
<evidence type="ECO:0000313" key="1">
    <source>
        <dbReference type="EMBL" id="SFF20974.1"/>
    </source>
</evidence>
<sequence>MREHYPALTKFYKDVDMEMKIFMAFLQEVEEQDISAELLSRLNPLVPDHMYREECYYLLKLSQNESVPPPGCDPAKPRVE</sequence>
<dbReference type="AlphaFoldDB" id="A0A1I2GSQ6"/>
<evidence type="ECO:0000313" key="2">
    <source>
        <dbReference type="Proteomes" id="UP000183410"/>
    </source>
</evidence>
<protein>
    <recommendedName>
        <fullName evidence="3">DUF2935 domain-containing protein</fullName>
    </recommendedName>
</protein>
<reference evidence="2" key="1">
    <citation type="submission" date="2016-10" db="EMBL/GenBank/DDBJ databases">
        <authorList>
            <person name="Varghese N."/>
            <person name="Submissions S."/>
        </authorList>
    </citation>
    <scope>NUCLEOTIDE SEQUENCE [LARGE SCALE GENOMIC DNA]</scope>
    <source>
        <strain evidence="2">CGMCC 1.10223</strain>
    </source>
</reference>
<dbReference type="RefSeq" id="WP_342351756.1">
    <property type="nucleotide sequence ID" value="NZ_FONN01000018.1"/>
</dbReference>
<dbReference type="Proteomes" id="UP000183410">
    <property type="component" value="Unassembled WGS sequence"/>
</dbReference>
<dbReference type="Pfam" id="PF11155">
    <property type="entry name" value="DUF2935"/>
    <property type="match status" value="1"/>
</dbReference>
<organism evidence="1 2">
    <name type="scientific">Paenibacillus algorifonticola</name>
    <dbReference type="NCBI Taxonomy" id="684063"/>
    <lineage>
        <taxon>Bacteria</taxon>
        <taxon>Bacillati</taxon>
        <taxon>Bacillota</taxon>
        <taxon>Bacilli</taxon>
        <taxon>Bacillales</taxon>
        <taxon>Paenibacillaceae</taxon>
        <taxon>Paenibacillus</taxon>
    </lineage>
</organism>
<dbReference type="Gene3D" id="1.20.1260.120">
    <property type="entry name" value="Protein of unknown function DUF2935"/>
    <property type="match status" value="1"/>
</dbReference>
<evidence type="ECO:0008006" key="3">
    <source>
        <dbReference type="Google" id="ProtNLM"/>
    </source>
</evidence>